<comment type="caution">
    <text evidence="3">The sequence shown here is derived from an EMBL/GenBank/DDBJ whole genome shotgun (WGS) entry which is preliminary data.</text>
</comment>
<feature type="compositionally biased region" description="Basic residues" evidence="1">
    <location>
        <begin position="1"/>
        <end position="11"/>
    </location>
</feature>
<evidence type="ECO:0000259" key="2">
    <source>
        <dbReference type="PROSITE" id="PS50076"/>
    </source>
</evidence>
<dbReference type="InterPro" id="IPR036869">
    <property type="entry name" value="J_dom_sf"/>
</dbReference>
<dbReference type="SUPFAM" id="SSF46565">
    <property type="entry name" value="Chaperone J-domain"/>
    <property type="match status" value="1"/>
</dbReference>
<dbReference type="Proteomes" id="UP001156641">
    <property type="component" value="Unassembled WGS sequence"/>
</dbReference>
<keyword evidence="4" id="KW-1185">Reference proteome</keyword>
<dbReference type="EMBL" id="BSOS01000012">
    <property type="protein sequence ID" value="GLR66201.1"/>
    <property type="molecule type" value="Genomic_DNA"/>
</dbReference>
<sequence>MISSTRKRPTRKPSAYAPDPSAPGQACDSPGCSHEGEYRAPKSRAGSRDFHWFCLEHVREFNASWDYYKDMSPEEIEAQLRADTSWQRPSWPLGRLGQTSRMDEALEAELHAFTFGARPKPAPNSGVPADIREALNVLDLIWPVTLAAVKTRYKELAKRHHPDSNNGDKHSEEMLKSINLAYAALRGKLAAKPANASQTPRG</sequence>
<protein>
    <submittedName>
        <fullName evidence="3">Molecular chaperone DnaJ</fullName>
    </submittedName>
</protein>
<evidence type="ECO:0000313" key="3">
    <source>
        <dbReference type="EMBL" id="GLR66201.1"/>
    </source>
</evidence>
<organism evidence="3 4">
    <name type="scientific">Acidocella aquatica</name>
    <dbReference type="NCBI Taxonomy" id="1922313"/>
    <lineage>
        <taxon>Bacteria</taxon>
        <taxon>Pseudomonadati</taxon>
        <taxon>Pseudomonadota</taxon>
        <taxon>Alphaproteobacteria</taxon>
        <taxon>Acetobacterales</taxon>
        <taxon>Acidocellaceae</taxon>
        <taxon>Acidocella</taxon>
    </lineage>
</organism>
<feature type="domain" description="J" evidence="2">
    <location>
        <begin position="130"/>
        <end position="202"/>
    </location>
</feature>
<dbReference type="SMART" id="SM00271">
    <property type="entry name" value="DnaJ"/>
    <property type="match status" value="1"/>
</dbReference>
<dbReference type="PROSITE" id="PS50076">
    <property type="entry name" value="DNAJ_2"/>
    <property type="match status" value="1"/>
</dbReference>
<name>A0ABQ6A1A2_9PROT</name>
<dbReference type="Gene3D" id="1.10.287.110">
    <property type="entry name" value="DnaJ domain"/>
    <property type="match status" value="1"/>
</dbReference>
<feature type="region of interest" description="Disordered" evidence="1">
    <location>
        <begin position="1"/>
        <end position="41"/>
    </location>
</feature>
<accession>A0ABQ6A1A2</accession>
<reference evidence="4" key="1">
    <citation type="journal article" date="2019" name="Int. J. Syst. Evol. Microbiol.">
        <title>The Global Catalogue of Microorganisms (GCM) 10K type strain sequencing project: providing services to taxonomists for standard genome sequencing and annotation.</title>
        <authorList>
            <consortium name="The Broad Institute Genomics Platform"/>
            <consortium name="The Broad Institute Genome Sequencing Center for Infectious Disease"/>
            <person name="Wu L."/>
            <person name="Ma J."/>
        </authorList>
    </citation>
    <scope>NUCLEOTIDE SEQUENCE [LARGE SCALE GENOMIC DNA]</scope>
    <source>
        <strain evidence="4">NBRC 112502</strain>
    </source>
</reference>
<gene>
    <name evidence="3" type="primary">dnaJ_1</name>
    <name evidence="3" type="ORF">GCM10010909_08800</name>
</gene>
<dbReference type="InterPro" id="IPR001623">
    <property type="entry name" value="DnaJ_domain"/>
</dbReference>
<dbReference type="CDD" id="cd06257">
    <property type="entry name" value="DnaJ"/>
    <property type="match status" value="1"/>
</dbReference>
<dbReference type="RefSeq" id="WP_284256865.1">
    <property type="nucleotide sequence ID" value="NZ_BSOS01000012.1"/>
</dbReference>
<proteinExistence type="predicted"/>
<dbReference type="Pfam" id="PF00226">
    <property type="entry name" value="DnaJ"/>
    <property type="match status" value="1"/>
</dbReference>
<evidence type="ECO:0000256" key="1">
    <source>
        <dbReference type="SAM" id="MobiDB-lite"/>
    </source>
</evidence>
<evidence type="ECO:0000313" key="4">
    <source>
        <dbReference type="Proteomes" id="UP001156641"/>
    </source>
</evidence>